<evidence type="ECO:0000313" key="2">
    <source>
        <dbReference type="Proteomes" id="UP000814033"/>
    </source>
</evidence>
<accession>A0ACB8RMM5</accession>
<organism evidence="1 2">
    <name type="scientific">Auriscalpium vulgare</name>
    <dbReference type="NCBI Taxonomy" id="40419"/>
    <lineage>
        <taxon>Eukaryota</taxon>
        <taxon>Fungi</taxon>
        <taxon>Dikarya</taxon>
        <taxon>Basidiomycota</taxon>
        <taxon>Agaricomycotina</taxon>
        <taxon>Agaricomycetes</taxon>
        <taxon>Russulales</taxon>
        <taxon>Auriscalpiaceae</taxon>
        <taxon>Auriscalpium</taxon>
    </lineage>
</organism>
<sequence length="918" mass="99736">MSELKRRTSSRKPKAKPSGPSFQRTLLDHFTPNKPQDTPVTSGTDDAVTELLTPESGIESQPHPAETSHGTAATTGGSSPKQSMPSILSDQSNSPPPVSSAAEPSPPPKRLFPLFERGFKAGARSSSLKTTKLPSGANTATTTVDTSPLLSASQPQLSIRHAHEMHAPPSSAPAASSSREIVDLTVDNNEEEGTEDTPIFIASSPVRERPPPVLRVPGLPKPLRPPPSPQKIRRMQKERAELDSPLPTADNQHIRGHQDQYLPPTIAFPRRDKGKQPARDSDAEGSSLSFLKNAWDAPTSASASTAQPTSTPAKRRGSTPELGPSTPLSREASPGTDDLLHTYWNERWRPRRASQVLGNEQSAQYLRDWMHALRLHYAKPPASSDGDPVTSSQSSHRGSQKRKSASQRKKRRAPKGPAIIREVKRPHKRRRGGLDGWMVDDDDDDVSDSFFSGSEEEEFELDPFGDKIHNTILLNGPSGSGKTAAVYACAEELGWNVFEVYPGLGKRGGTNLDALVGDVGRNHTLPPARSKASAGVGTFFARQDAPDGFSRLSIQPEDSKHAVVVDVPPGASQSDGNSPQVQSIVLLEEVDVVFGDEAGFWPAVIAFIKSCKRPVVLTCNDISLVPVSDLPLQSTLSFTPPSTALFTSLLRRRGVAGFTSSPQVYYPHDEQIRQETASSIVDLRQSINQHQIGLPISGNEAFERSLDSGGHAWLETSTEGIKLQLTSDGNQELREVRALFRNAESVSYLEAYLVLHRPFYIELSDGHPDDEVGYRTLRATARSTLLVAPEHYVHDALMARAAHASFTRVGFAGVARLPRGARAHAQQQSYRTRLEEGLGRFVPGKTMALQLPALHLEYGPWLRYMAGMDKAEREQSAARRASRAAGRATQNSQRVDAGMLGLTAEEMLALESTGLVAE</sequence>
<protein>
    <submittedName>
        <fullName evidence="1">Uncharacterized protein</fullName>
    </submittedName>
</protein>
<keyword evidence="2" id="KW-1185">Reference proteome</keyword>
<comment type="caution">
    <text evidence="1">The sequence shown here is derived from an EMBL/GenBank/DDBJ whole genome shotgun (WGS) entry which is preliminary data.</text>
</comment>
<gene>
    <name evidence="1" type="ORF">FA95DRAFT_1607807</name>
</gene>
<reference evidence="1" key="2">
    <citation type="journal article" date="2022" name="New Phytol.">
        <title>Evolutionary transition to the ectomycorrhizal habit in the genomes of a hyperdiverse lineage of mushroom-forming fungi.</title>
        <authorList>
            <person name="Looney B."/>
            <person name="Miyauchi S."/>
            <person name="Morin E."/>
            <person name="Drula E."/>
            <person name="Courty P.E."/>
            <person name="Kohler A."/>
            <person name="Kuo A."/>
            <person name="LaButti K."/>
            <person name="Pangilinan J."/>
            <person name="Lipzen A."/>
            <person name="Riley R."/>
            <person name="Andreopoulos W."/>
            <person name="He G."/>
            <person name="Johnson J."/>
            <person name="Nolan M."/>
            <person name="Tritt A."/>
            <person name="Barry K.W."/>
            <person name="Grigoriev I.V."/>
            <person name="Nagy L.G."/>
            <person name="Hibbett D."/>
            <person name="Henrissat B."/>
            <person name="Matheny P.B."/>
            <person name="Labbe J."/>
            <person name="Martin F.M."/>
        </authorList>
    </citation>
    <scope>NUCLEOTIDE SEQUENCE</scope>
    <source>
        <strain evidence="1">FP105234-sp</strain>
    </source>
</reference>
<proteinExistence type="predicted"/>
<reference evidence="1" key="1">
    <citation type="submission" date="2021-02" db="EMBL/GenBank/DDBJ databases">
        <authorList>
            <consortium name="DOE Joint Genome Institute"/>
            <person name="Ahrendt S."/>
            <person name="Looney B.P."/>
            <person name="Miyauchi S."/>
            <person name="Morin E."/>
            <person name="Drula E."/>
            <person name="Courty P.E."/>
            <person name="Chicoki N."/>
            <person name="Fauchery L."/>
            <person name="Kohler A."/>
            <person name="Kuo A."/>
            <person name="Labutti K."/>
            <person name="Pangilinan J."/>
            <person name="Lipzen A."/>
            <person name="Riley R."/>
            <person name="Andreopoulos W."/>
            <person name="He G."/>
            <person name="Johnson J."/>
            <person name="Barry K.W."/>
            <person name="Grigoriev I.V."/>
            <person name="Nagy L."/>
            <person name="Hibbett D."/>
            <person name="Henrissat B."/>
            <person name="Matheny P.B."/>
            <person name="Labbe J."/>
            <person name="Martin F."/>
        </authorList>
    </citation>
    <scope>NUCLEOTIDE SEQUENCE</scope>
    <source>
        <strain evidence="1">FP105234-sp</strain>
    </source>
</reference>
<name>A0ACB8RMM5_9AGAM</name>
<dbReference type="Proteomes" id="UP000814033">
    <property type="component" value="Unassembled WGS sequence"/>
</dbReference>
<evidence type="ECO:0000313" key="1">
    <source>
        <dbReference type="EMBL" id="KAI0045305.1"/>
    </source>
</evidence>
<dbReference type="EMBL" id="MU275955">
    <property type="protein sequence ID" value="KAI0045305.1"/>
    <property type="molecule type" value="Genomic_DNA"/>
</dbReference>